<evidence type="ECO:0000313" key="7">
    <source>
        <dbReference type="EMBL" id="ERT04349.1"/>
    </source>
</evidence>
<dbReference type="InterPro" id="IPR006153">
    <property type="entry name" value="Cation/H_exchanger_TM"/>
</dbReference>
<gene>
    <name evidence="7" type="ORF">M595_5695</name>
</gene>
<keyword evidence="2 5" id="KW-0812">Transmembrane</keyword>
<protein>
    <submittedName>
        <fullName evidence="7">Sodium/hydrogen exchanger family protein</fullName>
    </submittedName>
</protein>
<keyword evidence="4 5" id="KW-0472">Membrane</keyword>
<dbReference type="GO" id="GO:0005886">
    <property type="term" value="C:plasma membrane"/>
    <property type="evidence" value="ECO:0007669"/>
    <property type="project" value="InterPro"/>
</dbReference>
<dbReference type="GO" id="GO:0042391">
    <property type="term" value="P:regulation of membrane potential"/>
    <property type="evidence" value="ECO:0007669"/>
    <property type="project" value="InterPro"/>
</dbReference>
<comment type="caution">
    <text evidence="7">The sequence shown here is derived from an EMBL/GenBank/DDBJ whole genome shotgun (WGS) entry which is preliminary data.</text>
</comment>
<sequence length="433" mass="48436">MHSSPRQRSLWRRSPAAEQDELNIVITAIGAIVLFLGLLSDYFRRHWWTCDPLTALVLGILLGPVALDLVHPIGWGIPPEDLLEQTTRLTMAIGLMGVALRLPPHYFFRNWKPLAVLLGLVMPMMWGVSGLLVYWILKIPFWEAMLVGSVITPTDPIVSTSIVTGVIAEDYLPKGIRHLISAESGMNDGLAYPFVLLCILMLERSASDGDLLTHWFVDVLLWDVGGAIFWGWLFGHLAGRLLKWAERKKTIERSSFLGYTLALSVTVLGAGKLLGTDGILAVFVAGRAFGNVIGGQERSEEDNVQEAINRFFTLPIFILLGLMIPWQQWWSLGWWNIVLVLAVLLLRRLPAILLFHRFVKPIKNIPEALFVGWFGPIGVAAIFYTGYSLRRVGVEEVWLVCSLMICASILAQGLSATPLTKLYGRWFQKNQPT</sequence>
<dbReference type="GO" id="GO:0015385">
    <property type="term" value="F:sodium:proton antiporter activity"/>
    <property type="evidence" value="ECO:0007669"/>
    <property type="project" value="InterPro"/>
</dbReference>
<feature type="transmembrane region" description="Helical" evidence="5">
    <location>
        <begin position="367"/>
        <end position="385"/>
    </location>
</feature>
<evidence type="ECO:0000313" key="8">
    <source>
        <dbReference type="Proteomes" id="UP000017127"/>
    </source>
</evidence>
<dbReference type="PANTHER" id="PTHR31382:SF1">
    <property type="entry name" value="SODIUM ION_PROTON EXCHANGER (EUROFUNG)"/>
    <property type="match status" value="1"/>
</dbReference>
<feature type="domain" description="Cation/H+ exchanger transmembrane" evidence="6">
    <location>
        <begin position="51"/>
        <end position="421"/>
    </location>
</feature>
<dbReference type="Proteomes" id="UP000017127">
    <property type="component" value="Unassembled WGS sequence"/>
</dbReference>
<feature type="transmembrane region" description="Helical" evidence="5">
    <location>
        <begin position="256"/>
        <end position="273"/>
    </location>
</feature>
<proteinExistence type="predicted"/>
<dbReference type="InterPro" id="IPR004712">
    <property type="entry name" value="Na+/H+_antiporter_fungi"/>
</dbReference>
<evidence type="ECO:0000256" key="5">
    <source>
        <dbReference type="SAM" id="Phobius"/>
    </source>
</evidence>
<dbReference type="EMBL" id="AUZM01000103">
    <property type="protein sequence ID" value="ERT04349.1"/>
    <property type="molecule type" value="Genomic_DNA"/>
</dbReference>
<evidence type="ECO:0000259" key="6">
    <source>
        <dbReference type="Pfam" id="PF00999"/>
    </source>
</evidence>
<dbReference type="GO" id="GO:0120029">
    <property type="term" value="P:proton export across plasma membrane"/>
    <property type="evidence" value="ECO:0007669"/>
    <property type="project" value="InterPro"/>
</dbReference>
<dbReference type="PATRIC" id="fig|1348334.3.peg.5468"/>
<keyword evidence="3 5" id="KW-1133">Transmembrane helix</keyword>
<keyword evidence="8" id="KW-1185">Reference proteome</keyword>
<comment type="subcellular location">
    <subcellularLocation>
        <location evidence="1">Membrane</location>
        <topology evidence="1">Multi-pass membrane protein</topology>
    </subcellularLocation>
</comment>
<feature type="transmembrane region" description="Helical" evidence="5">
    <location>
        <begin position="114"/>
        <end position="137"/>
    </location>
</feature>
<feature type="transmembrane region" description="Helical" evidence="5">
    <location>
        <begin position="397"/>
        <end position="419"/>
    </location>
</feature>
<feature type="transmembrane region" description="Helical" evidence="5">
    <location>
        <begin position="212"/>
        <end position="235"/>
    </location>
</feature>
<evidence type="ECO:0000256" key="3">
    <source>
        <dbReference type="ARBA" id="ARBA00022989"/>
    </source>
</evidence>
<feature type="transmembrane region" description="Helical" evidence="5">
    <location>
        <begin position="307"/>
        <end position="326"/>
    </location>
</feature>
<name>U7Q950_9CYAN</name>
<dbReference type="InterPro" id="IPR038770">
    <property type="entry name" value="Na+/solute_symporter_sf"/>
</dbReference>
<evidence type="ECO:0000256" key="1">
    <source>
        <dbReference type="ARBA" id="ARBA00004141"/>
    </source>
</evidence>
<dbReference type="OrthoDB" id="9810860at2"/>
<organism evidence="7 8">
    <name type="scientific">Lyngbya aestuarii BL J</name>
    <dbReference type="NCBI Taxonomy" id="1348334"/>
    <lineage>
        <taxon>Bacteria</taxon>
        <taxon>Bacillati</taxon>
        <taxon>Cyanobacteriota</taxon>
        <taxon>Cyanophyceae</taxon>
        <taxon>Oscillatoriophycideae</taxon>
        <taxon>Oscillatoriales</taxon>
        <taxon>Microcoleaceae</taxon>
        <taxon>Lyngbya</taxon>
    </lineage>
</organism>
<evidence type="ECO:0000256" key="4">
    <source>
        <dbReference type="ARBA" id="ARBA00023136"/>
    </source>
</evidence>
<evidence type="ECO:0000256" key="2">
    <source>
        <dbReference type="ARBA" id="ARBA00022692"/>
    </source>
</evidence>
<dbReference type="AlphaFoldDB" id="U7Q950"/>
<feature type="transmembrane region" description="Helical" evidence="5">
    <location>
        <begin position="21"/>
        <end position="43"/>
    </location>
</feature>
<dbReference type="Gene3D" id="1.20.1530.20">
    <property type="match status" value="1"/>
</dbReference>
<feature type="transmembrane region" description="Helical" evidence="5">
    <location>
        <begin position="89"/>
        <end position="108"/>
    </location>
</feature>
<dbReference type="Pfam" id="PF00999">
    <property type="entry name" value="Na_H_Exchanger"/>
    <property type="match status" value="1"/>
</dbReference>
<dbReference type="PANTHER" id="PTHR31382">
    <property type="entry name" value="NA(+)/H(+) ANTIPORTER"/>
    <property type="match status" value="1"/>
</dbReference>
<feature type="transmembrane region" description="Helical" evidence="5">
    <location>
        <begin position="279"/>
        <end position="295"/>
    </location>
</feature>
<dbReference type="GO" id="GO:0036376">
    <property type="term" value="P:sodium ion export across plasma membrane"/>
    <property type="evidence" value="ECO:0007669"/>
    <property type="project" value="InterPro"/>
</dbReference>
<reference evidence="7 8" key="1">
    <citation type="journal article" date="2013" name="Front. Microbiol.">
        <title>Comparative genomic analyses of the cyanobacterium, Lyngbya aestuarii BL J, a powerful hydrogen producer.</title>
        <authorList>
            <person name="Kothari A."/>
            <person name="Vaughn M."/>
            <person name="Garcia-Pichel F."/>
        </authorList>
    </citation>
    <scope>NUCLEOTIDE SEQUENCE [LARGE SCALE GENOMIC DNA]</scope>
    <source>
        <strain evidence="7 8">BL J</strain>
    </source>
</reference>
<accession>U7Q950</accession>
<feature type="transmembrane region" description="Helical" evidence="5">
    <location>
        <begin position="332"/>
        <end position="355"/>
    </location>
</feature>
<feature type="transmembrane region" description="Helical" evidence="5">
    <location>
        <begin position="55"/>
        <end position="77"/>
    </location>
</feature>